<evidence type="ECO:0000256" key="4">
    <source>
        <dbReference type="ARBA" id="ARBA00035494"/>
    </source>
</evidence>
<protein>
    <recommendedName>
        <fullName evidence="4 6">50S ribosomal protein L17</fullName>
    </recommendedName>
</protein>
<evidence type="ECO:0000256" key="1">
    <source>
        <dbReference type="ARBA" id="ARBA00008777"/>
    </source>
</evidence>
<dbReference type="Proteomes" id="UP000077469">
    <property type="component" value="Chromosome"/>
</dbReference>
<keyword evidence="3 5" id="KW-0687">Ribonucleoprotein</keyword>
<reference evidence="7 8" key="1">
    <citation type="submission" date="2014-01" db="EMBL/GenBank/DDBJ databases">
        <title>Genome sequencing of Thermotog hypogea.</title>
        <authorList>
            <person name="Zhang X."/>
            <person name="Alvare G."/>
            <person name="Fristensky B."/>
            <person name="Chen L."/>
            <person name="Suen T."/>
            <person name="Chen Q."/>
            <person name="Ma K."/>
        </authorList>
    </citation>
    <scope>NUCLEOTIDE SEQUENCE [LARGE SCALE GENOMIC DNA]</scope>
    <source>
        <strain evidence="7 8">DSM 11164</strain>
    </source>
</reference>
<dbReference type="InterPro" id="IPR036373">
    <property type="entry name" value="Ribosomal_bL17_sf"/>
</dbReference>
<dbReference type="STRING" id="1123384.AJ81_00865"/>
<dbReference type="PATRIC" id="fig|1123384.7.peg.170"/>
<gene>
    <name evidence="7" type="ORF">AJ81_00865</name>
</gene>
<dbReference type="GO" id="GO:0003735">
    <property type="term" value="F:structural constituent of ribosome"/>
    <property type="evidence" value="ECO:0007669"/>
    <property type="project" value="InterPro"/>
</dbReference>
<dbReference type="KEGG" id="phy:AJ81_00865"/>
<dbReference type="GO" id="GO:0022625">
    <property type="term" value="C:cytosolic large ribosomal subunit"/>
    <property type="evidence" value="ECO:0007669"/>
    <property type="project" value="TreeGrafter"/>
</dbReference>
<dbReference type="NCBIfam" id="TIGR00059">
    <property type="entry name" value="L17"/>
    <property type="match status" value="1"/>
</dbReference>
<accession>A0A0X1KP04</accession>
<dbReference type="Pfam" id="PF01196">
    <property type="entry name" value="Ribosomal_L17"/>
    <property type="match status" value="1"/>
</dbReference>
<dbReference type="GO" id="GO:0006412">
    <property type="term" value="P:translation"/>
    <property type="evidence" value="ECO:0007669"/>
    <property type="project" value="InterPro"/>
</dbReference>
<evidence type="ECO:0000313" key="8">
    <source>
        <dbReference type="Proteomes" id="UP000077469"/>
    </source>
</evidence>
<evidence type="ECO:0000256" key="2">
    <source>
        <dbReference type="ARBA" id="ARBA00022980"/>
    </source>
</evidence>
<comment type="similarity">
    <text evidence="1 5">Belongs to the bacterial ribosomal protein bL17 family.</text>
</comment>
<evidence type="ECO:0000256" key="3">
    <source>
        <dbReference type="ARBA" id="ARBA00023274"/>
    </source>
</evidence>
<evidence type="ECO:0000313" key="7">
    <source>
        <dbReference type="EMBL" id="AJC72981.1"/>
    </source>
</evidence>
<evidence type="ECO:0000256" key="6">
    <source>
        <dbReference type="RuleBase" id="RU000661"/>
    </source>
</evidence>
<dbReference type="SUPFAM" id="SSF64263">
    <property type="entry name" value="Prokaryotic ribosomal protein L17"/>
    <property type="match status" value="1"/>
</dbReference>
<dbReference type="PaxDb" id="1123384-AJ81_00865"/>
<dbReference type="OrthoDB" id="9809073at2"/>
<keyword evidence="2 5" id="KW-0689">Ribosomal protein</keyword>
<organism evidence="7 8">
    <name type="scientific">Pseudothermotoga hypogea DSM 11164 = NBRC 106472</name>
    <dbReference type="NCBI Taxonomy" id="1123384"/>
    <lineage>
        <taxon>Bacteria</taxon>
        <taxon>Thermotogati</taxon>
        <taxon>Thermotogota</taxon>
        <taxon>Thermotogae</taxon>
        <taxon>Thermotogales</taxon>
        <taxon>Thermotogaceae</taxon>
        <taxon>Pseudothermotoga</taxon>
    </lineage>
</organism>
<proteinExistence type="inferred from homology"/>
<dbReference type="PANTHER" id="PTHR14413">
    <property type="entry name" value="RIBOSOMAL PROTEIN L17"/>
    <property type="match status" value="1"/>
</dbReference>
<dbReference type="RefSeq" id="WP_031503199.1">
    <property type="nucleotide sequence ID" value="NC_022795.1"/>
</dbReference>
<keyword evidence="8" id="KW-1185">Reference proteome</keyword>
<sequence length="129" mass="14791">MRHRMVRSKVGSYGSHSRALIKNQLRELVEHRSIVTTVAKAKVVKRFFDKLMVKAVKASKSNDRAESVALRRQINRYLCDRKLTNKLVDEIAKNIGDRNSGFSRIVRIGQRRGDGAEMVLLQIVEKTNE</sequence>
<dbReference type="EMBL" id="CP007141">
    <property type="protein sequence ID" value="AJC72981.1"/>
    <property type="molecule type" value="Genomic_DNA"/>
</dbReference>
<evidence type="ECO:0000256" key="5">
    <source>
        <dbReference type="RuleBase" id="RU000660"/>
    </source>
</evidence>
<dbReference type="Gene3D" id="3.90.1030.10">
    <property type="entry name" value="Ribosomal protein L17"/>
    <property type="match status" value="1"/>
</dbReference>
<dbReference type="InterPro" id="IPR000456">
    <property type="entry name" value="Ribosomal_bL17"/>
</dbReference>
<dbReference type="PANTHER" id="PTHR14413:SF16">
    <property type="entry name" value="LARGE RIBOSOMAL SUBUNIT PROTEIN BL17M"/>
    <property type="match status" value="1"/>
</dbReference>
<dbReference type="AlphaFoldDB" id="A0A0X1KP04"/>
<name>A0A0X1KP04_9THEM</name>